<dbReference type="Pfam" id="PF12937">
    <property type="entry name" value="F-box-like"/>
    <property type="match status" value="1"/>
</dbReference>
<dbReference type="CDD" id="cd09917">
    <property type="entry name" value="F-box_SF"/>
    <property type="match status" value="1"/>
</dbReference>
<dbReference type="PANTHER" id="PTHR38926">
    <property type="entry name" value="F-BOX DOMAIN CONTAINING PROTEIN, EXPRESSED"/>
    <property type="match status" value="1"/>
</dbReference>
<sequence>MSDFGTTRRSFRIEKLTRLALWKSDIYPPEIWEHIFSFLTGLQLLRARLVCRRWRDIITGCPSLMRKLRIRLDNRELNSAIDGSYNPTGLPPVADLIIQDYLIIGVGSWWPRVGQKLTHLTLSGGTAEISLLFGMLQQTSNLRSLQIREFCLLGTANPNVQLNRLQELKLDHVIYPIYHFNKNYTNLLDIFDKIFPRVKDLRIRKIWKEDFSVDRLLPSIRALAGTLEALEVDDAAVNVLRDLPELTRLRRISLHIEPRFSWDKWARFFRTQRLIEDLVIYTDELSDTKVLRDIGRAVPNLKRLTLHVVDEIDTEFLQFMPKLEYFDLRGDLYHNVGLYRMGSPRIKELHLRDVDVSGFWRYLNRSPQLESIVLICCSPNDGVATAKVFKNVRVLEISLQSIVSDDMLKALFRKCPLLETLIYGCDEDTCNDSVVLLACKRLKHLRKLSLLYCPVSDGCVEHIVRHGLALEEVRFSRNKLSEGAVERLRATRNIRVVVDKDE</sequence>
<feature type="domain" description="F-box" evidence="1">
    <location>
        <begin position="27"/>
        <end position="68"/>
    </location>
</feature>
<accession>A0A8D8BRP2</accession>
<reference evidence="2" key="1">
    <citation type="submission" date="2021-05" db="EMBL/GenBank/DDBJ databases">
        <authorList>
            <person name="Alioto T."/>
            <person name="Alioto T."/>
            <person name="Gomez Garrido J."/>
        </authorList>
    </citation>
    <scope>NUCLEOTIDE SEQUENCE</scope>
</reference>
<dbReference type="Gene3D" id="1.20.1280.50">
    <property type="match status" value="1"/>
</dbReference>
<protein>
    <submittedName>
        <fullName evidence="2">(northern house mosquito) hypothetical protein</fullName>
    </submittedName>
</protein>
<dbReference type="SUPFAM" id="SSF81383">
    <property type="entry name" value="F-box domain"/>
    <property type="match status" value="1"/>
</dbReference>
<name>A0A8D8BRP2_CULPI</name>
<dbReference type="InterPro" id="IPR001810">
    <property type="entry name" value="F-box_dom"/>
</dbReference>
<dbReference type="EMBL" id="HBUE01088733">
    <property type="protein sequence ID" value="CAG6480496.1"/>
    <property type="molecule type" value="Transcribed_RNA"/>
</dbReference>
<dbReference type="PROSITE" id="PS50181">
    <property type="entry name" value="FBOX"/>
    <property type="match status" value="1"/>
</dbReference>
<proteinExistence type="predicted"/>
<dbReference type="AlphaFoldDB" id="A0A8D8BRP2"/>
<dbReference type="InterPro" id="IPR032675">
    <property type="entry name" value="LRR_dom_sf"/>
</dbReference>
<organism evidence="2">
    <name type="scientific">Culex pipiens</name>
    <name type="common">House mosquito</name>
    <dbReference type="NCBI Taxonomy" id="7175"/>
    <lineage>
        <taxon>Eukaryota</taxon>
        <taxon>Metazoa</taxon>
        <taxon>Ecdysozoa</taxon>
        <taxon>Arthropoda</taxon>
        <taxon>Hexapoda</taxon>
        <taxon>Insecta</taxon>
        <taxon>Pterygota</taxon>
        <taxon>Neoptera</taxon>
        <taxon>Endopterygota</taxon>
        <taxon>Diptera</taxon>
        <taxon>Nematocera</taxon>
        <taxon>Culicoidea</taxon>
        <taxon>Culicidae</taxon>
        <taxon>Culicinae</taxon>
        <taxon>Culicini</taxon>
        <taxon>Culex</taxon>
        <taxon>Culex</taxon>
    </lineage>
</organism>
<evidence type="ECO:0000259" key="1">
    <source>
        <dbReference type="PROSITE" id="PS50181"/>
    </source>
</evidence>
<evidence type="ECO:0000313" key="2">
    <source>
        <dbReference type="EMBL" id="CAG6480496.1"/>
    </source>
</evidence>
<dbReference type="PANTHER" id="PTHR38926:SF5">
    <property type="entry name" value="F-BOX AND LEUCINE-RICH REPEAT PROTEIN 6"/>
    <property type="match status" value="1"/>
</dbReference>
<dbReference type="Gene3D" id="3.80.10.10">
    <property type="entry name" value="Ribonuclease Inhibitor"/>
    <property type="match status" value="1"/>
</dbReference>
<dbReference type="InterPro" id="IPR036047">
    <property type="entry name" value="F-box-like_dom_sf"/>
</dbReference>
<dbReference type="SUPFAM" id="SSF52047">
    <property type="entry name" value="RNI-like"/>
    <property type="match status" value="1"/>
</dbReference>
<dbReference type="SMART" id="SM00256">
    <property type="entry name" value="FBOX"/>
    <property type="match status" value="1"/>
</dbReference>